<gene>
    <name evidence="4" type="primary">CCDC178</name>
</gene>
<evidence type="ECO:0000313" key="4">
    <source>
        <dbReference type="RefSeq" id="XP_035865331.1"/>
    </source>
</evidence>
<dbReference type="FunCoup" id="A0A7E6CEH0">
    <property type="interactions" value="57"/>
</dbReference>
<keyword evidence="1" id="KW-0175">Coiled coil</keyword>
<feature type="coiled-coil region" evidence="1">
    <location>
        <begin position="362"/>
        <end position="399"/>
    </location>
</feature>
<dbReference type="CTD" id="374864"/>
<reference evidence="4" key="1">
    <citation type="submission" date="2025-08" db="UniProtKB">
        <authorList>
            <consortium name="RefSeq"/>
        </authorList>
    </citation>
    <scope>IDENTIFICATION</scope>
    <source>
        <tissue evidence="4">Muscle</tissue>
    </source>
</reference>
<accession>A0A7E6CEH0</accession>
<feature type="coiled-coil region" evidence="1">
    <location>
        <begin position="735"/>
        <end position="762"/>
    </location>
</feature>
<proteinExistence type="predicted"/>
<feature type="coiled-coil region" evidence="1">
    <location>
        <begin position="227"/>
        <end position="268"/>
    </location>
</feature>
<organism evidence="3 4">
    <name type="scientific">Phyllostomus discolor</name>
    <name type="common">pale spear-nosed bat</name>
    <dbReference type="NCBI Taxonomy" id="89673"/>
    <lineage>
        <taxon>Eukaryota</taxon>
        <taxon>Metazoa</taxon>
        <taxon>Chordata</taxon>
        <taxon>Craniata</taxon>
        <taxon>Vertebrata</taxon>
        <taxon>Euteleostomi</taxon>
        <taxon>Mammalia</taxon>
        <taxon>Eutheria</taxon>
        <taxon>Laurasiatheria</taxon>
        <taxon>Chiroptera</taxon>
        <taxon>Yangochiroptera</taxon>
        <taxon>Phyllostomidae</taxon>
        <taxon>Phyllostominae</taxon>
        <taxon>Phyllostomus</taxon>
    </lineage>
</organism>
<evidence type="ECO:0000313" key="3">
    <source>
        <dbReference type="Proteomes" id="UP000504628"/>
    </source>
</evidence>
<feature type="coiled-coil region" evidence="1">
    <location>
        <begin position="506"/>
        <end position="533"/>
    </location>
</feature>
<name>A0A7E6CEH0_9CHIR</name>
<dbReference type="KEGG" id="pdic:114506666"/>
<sequence>MQMVTFFVSPGVRVAVEATNPADLPRGHARSSLQPSWAVSLCEPADHQHRLKVLHCGNVVSGTSGWWQLQFSVLNRKQPHIMGESQVADNSVFVGKDYLPSQRALWLPYNATSQALVLFGTPKEAGEIFSENKMTNTEEVNKGIYFSYPCRRHSCSLVNIPAPCVNKMISHIEGVESKIQERLKQFEASFEKWSRATEDLEEDWSTAAPVEEAKPEKERDEKCPELKQEMETLLSEAIHLIKSLETDRAEAEEALKRQQSRREKINMTIDSWSIWRLQEIPLAVQKEHETYLRDILELQWHLEDMEHQRTKFEEQKTKWEEANAKLQADIDYMNELAPHLNSKLIQEIEALKEYTRKKNEVMELYRQVCDELREAIEDYENVKLKAEQMRKEMENDICKDKGSIETFKNKVEQLNILFNHYDTLIQNVQVTLVENEETINEVLKETRTSTDELNILAQKLEYLKKLYEQLVWKKKSYGLRYMEILNNFYAAKKSWDFDISNVTKDFSDLSITYNQLANEHKQLEKDIETTADLISNSIRKKSEFECEIQSLMKMKLKNDEYLRKLYKEAYQIGAVFHLTKFKTEELEEQIAEVRRKFKGREDFLKKLTRGTVANGMKIQKKLYALQEKQILEKQDLLKRKVMYSLILEETQSPLVQMENDAIRIKNVHQEQSEILCRIIEKRDYVKKNVQQTKKKLRKKGKKTKEAVIETEERYSIIFNEIATTKSKTVVYHTKINTLNKDLEEKEEEKKNFDKILRNLKEQFLTIKFKKEQAQAVYDHLMSEQKACEQRLSEEGQKYRNLLAMRQKTLADIKKLQDDSLEENLRLAQEYQKLQETFLSEKNHYFNLYDRQLSLDSSIRDKKELCQLQRRVEKVWQQYLKLVVLHSQMRLAKFQTDSQESIHKILAVQEESSKLMQHIVSFFETLSDSPCENDG</sequence>
<dbReference type="RefSeq" id="XP_035865331.1">
    <property type="nucleotide sequence ID" value="XM_036009438.1"/>
</dbReference>
<dbReference type="PANTHER" id="PTHR35088">
    <property type="entry name" value="COILED-COIL DOMAIN-CONTAINING PROTEIN 178"/>
    <property type="match status" value="1"/>
</dbReference>
<evidence type="ECO:0000256" key="2">
    <source>
        <dbReference type="SAM" id="MobiDB-lite"/>
    </source>
</evidence>
<dbReference type="Proteomes" id="UP000504628">
    <property type="component" value="Chromosome 9"/>
</dbReference>
<dbReference type="OrthoDB" id="10010556at2759"/>
<dbReference type="InterPro" id="IPR038826">
    <property type="entry name" value="CCDC178"/>
</dbReference>
<dbReference type="PANTHER" id="PTHR35088:SF1">
    <property type="entry name" value="COILED-COIL DOMAIN-CONTAINING PROTEIN 178"/>
    <property type="match status" value="1"/>
</dbReference>
<feature type="region of interest" description="Disordered" evidence="2">
    <location>
        <begin position="201"/>
        <end position="221"/>
    </location>
</feature>
<keyword evidence="3" id="KW-1185">Reference proteome</keyword>
<dbReference type="AlphaFoldDB" id="A0A7E6CEH0"/>
<dbReference type="InParanoid" id="A0A7E6CEH0"/>
<protein>
    <submittedName>
        <fullName evidence="4">Coiled-coil domain-containing protein 178</fullName>
    </submittedName>
</protein>
<evidence type="ECO:0000256" key="1">
    <source>
        <dbReference type="SAM" id="Coils"/>
    </source>
</evidence>
<feature type="coiled-coil region" evidence="1">
    <location>
        <begin position="295"/>
        <end position="329"/>
    </location>
</feature>
<feature type="compositionally biased region" description="Basic and acidic residues" evidence="2">
    <location>
        <begin position="211"/>
        <end position="221"/>
    </location>
</feature>
<dbReference type="GeneID" id="114506666"/>